<dbReference type="EMBL" id="QBLH01001127">
    <property type="protein sequence ID" value="TGZ53012.1"/>
    <property type="molecule type" value="Genomic_DNA"/>
</dbReference>
<accession>A0A4S2KSM9</accession>
<feature type="region of interest" description="Disordered" evidence="1">
    <location>
        <begin position="432"/>
        <end position="464"/>
    </location>
</feature>
<dbReference type="Proteomes" id="UP000310200">
    <property type="component" value="Unassembled WGS sequence"/>
</dbReference>
<protein>
    <submittedName>
        <fullName evidence="2">Uncharacterized protein</fullName>
    </submittedName>
</protein>
<feature type="region of interest" description="Disordered" evidence="1">
    <location>
        <begin position="1270"/>
        <end position="1295"/>
    </location>
</feature>
<name>A0A4S2KSM9_9HYME</name>
<evidence type="ECO:0000313" key="3">
    <source>
        <dbReference type="Proteomes" id="UP000310200"/>
    </source>
</evidence>
<feature type="compositionally biased region" description="Basic and acidic residues" evidence="1">
    <location>
        <begin position="436"/>
        <end position="448"/>
    </location>
</feature>
<feature type="region of interest" description="Disordered" evidence="1">
    <location>
        <begin position="309"/>
        <end position="336"/>
    </location>
</feature>
<proteinExistence type="predicted"/>
<evidence type="ECO:0000256" key="1">
    <source>
        <dbReference type="SAM" id="MobiDB-lite"/>
    </source>
</evidence>
<comment type="caution">
    <text evidence="2">The sequence shown here is derived from an EMBL/GenBank/DDBJ whole genome shotgun (WGS) entry which is preliminary data.</text>
</comment>
<organism evidence="2 3">
    <name type="scientific">Temnothorax longispinosus</name>
    <dbReference type="NCBI Taxonomy" id="300112"/>
    <lineage>
        <taxon>Eukaryota</taxon>
        <taxon>Metazoa</taxon>
        <taxon>Ecdysozoa</taxon>
        <taxon>Arthropoda</taxon>
        <taxon>Hexapoda</taxon>
        <taxon>Insecta</taxon>
        <taxon>Pterygota</taxon>
        <taxon>Neoptera</taxon>
        <taxon>Endopterygota</taxon>
        <taxon>Hymenoptera</taxon>
        <taxon>Apocrita</taxon>
        <taxon>Aculeata</taxon>
        <taxon>Formicoidea</taxon>
        <taxon>Formicidae</taxon>
        <taxon>Myrmicinae</taxon>
        <taxon>Temnothorax</taxon>
    </lineage>
</organism>
<sequence length="1295" mass="145066">MTDTESASLPPFLYMSEDFRQFSSTVLLVPLPPLSSFRVVGSTPHSRASGVVRRWLEPLRSAEKRRERPAESRIPLDFGVWNAENMRRGRTKRLLGMTKTRIPPPSRGLPLCVFARKVRVCVRVLAVLRTIETRCPSTRERRSRGNLTAPLHARARFLRSVRQWQASSIIGAATNRPRHAVNRASEGGAELSPLRKFRSRLKIHPRAFRDRACFYTSLFVVVRKGNAGRGIREVATRLNCPSRIGTVASGKFSGMCRNYGSRTPENCRRPIDGCGAAATTTMTDRTDSIIKKRVFFSVPRRPRADFRETPSKLAGHARNQWNKGGARRRASEKNSSARTIFESPSLLASCDIHGLFIPPLKVVTALFTLSDTGGVIFRFAFFGMEARSPSHKVVDFRELARRTVLIRNEGSLIFKYISARYDCAQKEVAKDASGSRVERGKTEKERQESSGGQRSNQKKPGAMAKRSVQRVYPFETRLFSLRLTSFVLLLHVIFATLPLSAIVSSLVSYVNYYTSPSVNFHHDTATRPIYASFRAVPGGNRYSFTRSIPSRCDVAENEKAFRFVNRRSHQRHFRSDLGNKTLSNVRKKYKGVLERKRESIELYTFSGIMQKKSTAGVPSRPVSSIALTRSRMPVSPFHRPSCQREVVSVRRSLSRFRGLDINSTAGAGHSHANSGVDDYGARRRVTHGDKFTFSMGELCGYKKHQPATPAHSLLSRCENRPVVKTGVAWVTLSSRRRRFGETSPHAKYRIPRLVAREITSRGAPTSRAVACADKNYYTDPRASERVKPFTGSLGSELRTDGRGRALTRVRERRHKLSTQCGSKRRSQLWSSDLNSTWHWPDSDSPCVRCYFRATTIAPERHTYLERSASRREINIAPWKSRRRATPQPVVHHRTNNSAGAAAICTEEAPCAGSCRALCDVGTLVNTYVETNSCSRVKRDINYPRNADGEAIYTTGFTPGAGVPIPRPDFQLSRGINSPPFAEQPMLYVSSFRPDGASRSQPRKECNVIEATTICPTAGQGTCVFSDSAPRYLQVRCQTPTRHGCAITYTLFRARIRPGVRPVEVIKIPFIRYSGCSKQMTHLANSTGSNFPFRRPICTQLALEYSAAVIVFQAPCVVWSPRHVALLLNVTYRFPYRHVTKNESSSVLKILRQARHTNCGSLLFPVASRRFARSGCRGHLMGDGEITDKGGVEEGVGKKKKRIYDYGRHEARSVLSSLRGSRTERPFVDTTLVHGHHSLTTPSSISYTHFRWSVSLFLHAFAPLSPPSRAAATRRAPSTMGYQNALPFGTRGGRET</sequence>
<gene>
    <name evidence="2" type="ORF">DBV15_00542</name>
</gene>
<evidence type="ECO:0000313" key="2">
    <source>
        <dbReference type="EMBL" id="TGZ53012.1"/>
    </source>
</evidence>
<keyword evidence="3" id="KW-1185">Reference proteome</keyword>
<reference evidence="2 3" key="1">
    <citation type="journal article" date="2019" name="Philos. Trans. R. Soc. Lond., B, Biol. Sci.">
        <title>Ant behaviour and brain gene expression of defending hosts depend on the ecological success of the intruding social parasite.</title>
        <authorList>
            <person name="Kaur R."/>
            <person name="Stoldt M."/>
            <person name="Jongepier E."/>
            <person name="Feldmeyer B."/>
            <person name="Menzel F."/>
            <person name="Bornberg-Bauer E."/>
            <person name="Foitzik S."/>
        </authorList>
    </citation>
    <scope>NUCLEOTIDE SEQUENCE [LARGE SCALE GENOMIC DNA]</scope>
    <source>
        <tissue evidence="2">Whole body</tissue>
    </source>
</reference>